<proteinExistence type="predicted"/>
<dbReference type="EMBL" id="CM007385">
    <property type="protein sequence ID" value="ONK68107.1"/>
    <property type="molecule type" value="Genomic_DNA"/>
</dbReference>
<accession>A0A5P1ESL7</accession>
<dbReference type="AlphaFoldDB" id="A0A5P1ESL7"/>
<name>A0A5P1ESL7_ASPOF</name>
<evidence type="ECO:0000313" key="2">
    <source>
        <dbReference type="Proteomes" id="UP000243459"/>
    </source>
</evidence>
<dbReference type="GO" id="GO:0045037">
    <property type="term" value="P:protein import into chloroplast stroma"/>
    <property type="evidence" value="ECO:0007669"/>
    <property type="project" value="TreeGrafter"/>
</dbReference>
<keyword evidence="2" id="KW-1185">Reference proteome</keyword>
<gene>
    <name evidence="1" type="ORF">A4U43_C05F7520</name>
</gene>
<dbReference type="GO" id="GO:0009707">
    <property type="term" value="C:chloroplast outer membrane"/>
    <property type="evidence" value="ECO:0007669"/>
    <property type="project" value="TreeGrafter"/>
</dbReference>
<dbReference type="Proteomes" id="UP000243459">
    <property type="component" value="Chromosome 5"/>
</dbReference>
<evidence type="ECO:0000313" key="1">
    <source>
        <dbReference type="EMBL" id="ONK68107.1"/>
    </source>
</evidence>
<organism evidence="1 2">
    <name type="scientific">Asparagus officinalis</name>
    <name type="common">Garden asparagus</name>
    <dbReference type="NCBI Taxonomy" id="4686"/>
    <lineage>
        <taxon>Eukaryota</taxon>
        <taxon>Viridiplantae</taxon>
        <taxon>Streptophyta</taxon>
        <taxon>Embryophyta</taxon>
        <taxon>Tracheophyta</taxon>
        <taxon>Spermatophyta</taxon>
        <taxon>Magnoliopsida</taxon>
        <taxon>Liliopsida</taxon>
        <taxon>Asparagales</taxon>
        <taxon>Asparagaceae</taxon>
        <taxon>Asparagoideae</taxon>
        <taxon>Asparagus</taxon>
    </lineage>
</organism>
<protein>
    <submittedName>
        <fullName evidence="1">Uncharacterized protein</fullName>
    </submittedName>
</protein>
<dbReference type="GO" id="GO:0009658">
    <property type="term" value="P:chloroplast organization"/>
    <property type="evidence" value="ECO:0007669"/>
    <property type="project" value="TreeGrafter"/>
</dbReference>
<dbReference type="InterPro" id="IPR039910">
    <property type="entry name" value="D15-like"/>
</dbReference>
<dbReference type="PANTHER" id="PTHR12815">
    <property type="entry name" value="SORTING AND ASSEMBLY MACHINERY SAMM50 PROTEIN FAMILY MEMBER"/>
    <property type="match status" value="1"/>
</dbReference>
<sequence>MDITAIARMRKFRAMNKLKKVALKLKDDLSFKLEYVHPYLDGVYNGARQLPTGALSMDGPLTTLSSTGVDRMAFAQANITCDNTKFVNSAIVGERNVFQLDQGLGIGTNFPFFNHRQLTLTRFTLGGPNSVRGYNMDGLGNTLDVKSLEDVELRPSDLG</sequence>
<dbReference type="PANTHER" id="PTHR12815:SF42">
    <property type="entry name" value="BACTERIAL SURFACE ANTIGEN (D15) DOMAIN-CONTAINING PROTEIN"/>
    <property type="match status" value="1"/>
</dbReference>
<dbReference type="Gramene" id="ONK68107">
    <property type="protein sequence ID" value="ONK68107"/>
    <property type="gene ID" value="A4U43_C05F7520"/>
</dbReference>
<reference evidence="2" key="1">
    <citation type="journal article" date="2017" name="Nat. Commun.">
        <title>The asparagus genome sheds light on the origin and evolution of a young Y chromosome.</title>
        <authorList>
            <person name="Harkess A."/>
            <person name="Zhou J."/>
            <person name="Xu C."/>
            <person name="Bowers J.E."/>
            <person name="Van der Hulst R."/>
            <person name="Ayyampalayam S."/>
            <person name="Mercati F."/>
            <person name="Riccardi P."/>
            <person name="McKain M.R."/>
            <person name="Kakrana A."/>
            <person name="Tang H."/>
            <person name="Ray J."/>
            <person name="Groenendijk J."/>
            <person name="Arikit S."/>
            <person name="Mathioni S.M."/>
            <person name="Nakano M."/>
            <person name="Shan H."/>
            <person name="Telgmann-Rauber A."/>
            <person name="Kanno A."/>
            <person name="Yue Z."/>
            <person name="Chen H."/>
            <person name="Li W."/>
            <person name="Chen Y."/>
            <person name="Xu X."/>
            <person name="Zhang Y."/>
            <person name="Luo S."/>
            <person name="Chen H."/>
            <person name="Gao J."/>
            <person name="Mao Z."/>
            <person name="Pires J.C."/>
            <person name="Luo M."/>
            <person name="Kudrna D."/>
            <person name="Wing R.A."/>
            <person name="Meyers B.C."/>
            <person name="Yi K."/>
            <person name="Kong H."/>
            <person name="Lavrijsen P."/>
            <person name="Sunseri F."/>
            <person name="Falavigna A."/>
            <person name="Ye Y."/>
            <person name="Leebens-Mack J.H."/>
            <person name="Chen G."/>
        </authorList>
    </citation>
    <scope>NUCLEOTIDE SEQUENCE [LARGE SCALE GENOMIC DNA]</scope>
    <source>
        <strain evidence="2">cv. DH0086</strain>
    </source>
</reference>